<organism evidence="1">
    <name type="scientific">termite gut metagenome</name>
    <dbReference type="NCBI Taxonomy" id="433724"/>
    <lineage>
        <taxon>unclassified sequences</taxon>
        <taxon>metagenomes</taxon>
        <taxon>organismal metagenomes</taxon>
    </lineage>
</organism>
<dbReference type="EMBL" id="SNRY01000063">
    <property type="protein sequence ID" value="KAA6348651.1"/>
    <property type="molecule type" value="Genomic_DNA"/>
</dbReference>
<comment type="caution">
    <text evidence="1">The sequence shown here is derived from an EMBL/GenBank/DDBJ whole genome shotgun (WGS) entry which is preliminary data.</text>
</comment>
<protein>
    <submittedName>
        <fullName evidence="1">Uncharacterized protein</fullName>
    </submittedName>
</protein>
<gene>
    <name evidence="1" type="ORF">EZS27_003884</name>
</gene>
<accession>A0A5J4STB4</accession>
<dbReference type="AlphaFoldDB" id="A0A5J4STB4"/>
<proteinExistence type="predicted"/>
<sequence length="305" mass="32804">MPNTWLNSCGGNQPLNTGSSRCNEEIGKIKGLILVESGVKLPAQITPETLEAFFHADTPNRGYPIAVLVEYAPSGGEVQTSQQGYGANRVTGYSAFTGTFTLDKYDIALKANLAGSKGRAFDVYLINENDKIFGERGVDASFKGIPLSSIAVGGQDYETSSDGTSLTISLNYSDIEKHWKNADMIGADFDIVACLIGLRFVVFVPVEGESGKYKLQQTYNHIDITGEYGALLETKGTTVFSSGTAVTYSTDEQTLSITGNPVLKSPSVLQTNGITGIEQDYLLQQQYTPSGNAVPPKRKTEKPVI</sequence>
<evidence type="ECO:0000313" key="1">
    <source>
        <dbReference type="EMBL" id="KAA6348651.1"/>
    </source>
</evidence>
<name>A0A5J4STB4_9ZZZZ</name>
<reference evidence="1" key="1">
    <citation type="submission" date="2019-03" db="EMBL/GenBank/DDBJ databases">
        <title>Single cell metagenomics reveals metabolic interactions within the superorganism composed of flagellate Streblomastix strix and complex community of Bacteroidetes bacteria on its surface.</title>
        <authorList>
            <person name="Treitli S.C."/>
            <person name="Kolisko M."/>
            <person name="Husnik F."/>
            <person name="Keeling P."/>
            <person name="Hampl V."/>
        </authorList>
    </citation>
    <scope>NUCLEOTIDE SEQUENCE</scope>
    <source>
        <strain evidence="1">STM</strain>
    </source>
</reference>